<dbReference type="NCBIfam" id="TIGR00762">
    <property type="entry name" value="DegV"/>
    <property type="match status" value="1"/>
</dbReference>
<gene>
    <name evidence="3" type="ORF">SAMN05661086_02437</name>
</gene>
<dbReference type="GO" id="GO:0008289">
    <property type="term" value="F:lipid binding"/>
    <property type="evidence" value="ECO:0007669"/>
    <property type="project" value="UniProtKB-KW"/>
</dbReference>
<organism evidence="3 4">
    <name type="scientific">Anaeromicropila populeti</name>
    <dbReference type="NCBI Taxonomy" id="37658"/>
    <lineage>
        <taxon>Bacteria</taxon>
        <taxon>Bacillati</taxon>
        <taxon>Bacillota</taxon>
        <taxon>Clostridia</taxon>
        <taxon>Lachnospirales</taxon>
        <taxon>Lachnospiraceae</taxon>
        <taxon>Anaeromicropila</taxon>
    </lineage>
</organism>
<dbReference type="RefSeq" id="WP_092561153.1">
    <property type="nucleotide sequence ID" value="NZ_FOYZ01000009.1"/>
</dbReference>
<dbReference type="InterPro" id="IPR003797">
    <property type="entry name" value="DegV"/>
</dbReference>
<proteinExistence type="predicted"/>
<sequence length="289" mass="32568">MSFAIMTDSAANLPEEMIDKYSIEVLPLSFFVDEEEYSGYVKGQNTDLSQFYQMMREKVHVKTSLVNIESAGLAFEEVLKSGKDVLYLGFSSGLSGTYQAVSIVLEELKEAYPNNKIFYIDTLSAALGEGLLVRYVIDLRENGKTIEEAYQWVADNRLKLCHWFTVEDLFFLKRGGRLSTAAAIFGSALSIKPVMHVDNEGHLIVIEKARGRKKSLDSLYRYLEENIVNPELQYVAISHGDCLEDAEYLADKVKNRFHVKEMIVNILDPVIGAHSGPGTVALFFLAERR</sequence>
<keyword evidence="4" id="KW-1185">Reference proteome</keyword>
<evidence type="ECO:0000313" key="3">
    <source>
        <dbReference type="EMBL" id="SFR90893.1"/>
    </source>
</evidence>
<dbReference type="AlphaFoldDB" id="A0A1I6KI41"/>
<dbReference type="STRING" id="37658.SAMN05661086_02437"/>
<dbReference type="PANTHER" id="PTHR33434">
    <property type="entry name" value="DEGV DOMAIN-CONTAINING PROTEIN DR_1986-RELATED"/>
    <property type="match status" value="1"/>
</dbReference>
<name>A0A1I6KI41_9FIRM</name>
<dbReference type="Gene3D" id="3.40.50.10170">
    <property type="match status" value="1"/>
</dbReference>
<evidence type="ECO:0000256" key="2">
    <source>
        <dbReference type="ARBA" id="ARBA00023121"/>
    </source>
</evidence>
<protein>
    <submittedName>
        <fullName evidence="3">EDD domain protein, DegV family</fullName>
    </submittedName>
</protein>
<dbReference type="PROSITE" id="PS51482">
    <property type="entry name" value="DEGV"/>
    <property type="match status" value="1"/>
</dbReference>
<dbReference type="OrthoDB" id="9780660at2"/>
<dbReference type="Proteomes" id="UP000199659">
    <property type="component" value="Unassembled WGS sequence"/>
</dbReference>
<dbReference type="EMBL" id="FOYZ01000009">
    <property type="protein sequence ID" value="SFR90893.1"/>
    <property type="molecule type" value="Genomic_DNA"/>
</dbReference>
<evidence type="ECO:0000313" key="4">
    <source>
        <dbReference type="Proteomes" id="UP000199659"/>
    </source>
</evidence>
<comment type="function">
    <text evidence="1">May bind long-chain fatty acids, such as palmitate, and may play a role in lipid transport or fatty acid metabolism.</text>
</comment>
<dbReference type="Pfam" id="PF02645">
    <property type="entry name" value="DegV"/>
    <property type="match status" value="1"/>
</dbReference>
<dbReference type="PANTHER" id="PTHR33434:SF3">
    <property type="entry name" value="DEGV DOMAIN-CONTAINING PROTEIN YITS"/>
    <property type="match status" value="1"/>
</dbReference>
<reference evidence="3 4" key="1">
    <citation type="submission" date="2016-10" db="EMBL/GenBank/DDBJ databases">
        <authorList>
            <person name="de Groot N.N."/>
        </authorList>
    </citation>
    <scope>NUCLEOTIDE SEQUENCE [LARGE SCALE GENOMIC DNA]</scope>
    <source>
        <strain evidence="3 4">743A</strain>
    </source>
</reference>
<evidence type="ECO:0000256" key="1">
    <source>
        <dbReference type="ARBA" id="ARBA00003238"/>
    </source>
</evidence>
<dbReference type="InterPro" id="IPR050270">
    <property type="entry name" value="DegV_domain_contain"/>
</dbReference>
<dbReference type="Gene3D" id="3.30.1180.10">
    <property type="match status" value="1"/>
</dbReference>
<keyword evidence="2" id="KW-0446">Lipid-binding</keyword>
<accession>A0A1I6KI41</accession>
<dbReference type="InterPro" id="IPR043168">
    <property type="entry name" value="DegV_C"/>
</dbReference>
<dbReference type="SUPFAM" id="SSF82549">
    <property type="entry name" value="DAK1/DegV-like"/>
    <property type="match status" value="1"/>
</dbReference>